<dbReference type="Pfam" id="PF01381">
    <property type="entry name" value="HTH_3"/>
    <property type="match status" value="1"/>
</dbReference>
<dbReference type="CDD" id="cd00093">
    <property type="entry name" value="HTH_XRE"/>
    <property type="match status" value="1"/>
</dbReference>
<gene>
    <name evidence="2" type="ORF">GCM10008179_29460</name>
</gene>
<accession>A0A9W6J4W1</accession>
<reference evidence="2" key="2">
    <citation type="submission" date="2023-01" db="EMBL/GenBank/DDBJ databases">
        <authorList>
            <person name="Sun Q."/>
            <person name="Evtushenko L."/>
        </authorList>
    </citation>
    <scope>NUCLEOTIDE SEQUENCE</scope>
    <source>
        <strain evidence="2">VKM B-2347</strain>
    </source>
</reference>
<dbReference type="SUPFAM" id="SSF47413">
    <property type="entry name" value="lambda repressor-like DNA-binding domains"/>
    <property type="match status" value="1"/>
</dbReference>
<dbReference type="InterPro" id="IPR010982">
    <property type="entry name" value="Lambda_DNA-bd_dom_sf"/>
</dbReference>
<dbReference type="GO" id="GO:0003677">
    <property type="term" value="F:DNA binding"/>
    <property type="evidence" value="ECO:0007669"/>
    <property type="project" value="InterPro"/>
</dbReference>
<dbReference type="Gene3D" id="1.10.260.40">
    <property type="entry name" value="lambda repressor-like DNA-binding domains"/>
    <property type="match status" value="1"/>
</dbReference>
<evidence type="ECO:0000259" key="1">
    <source>
        <dbReference type="PROSITE" id="PS50943"/>
    </source>
</evidence>
<dbReference type="PROSITE" id="PS50943">
    <property type="entry name" value="HTH_CROC1"/>
    <property type="match status" value="1"/>
</dbReference>
<dbReference type="Proteomes" id="UP001143372">
    <property type="component" value="Unassembled WGS sequence"/>
</dbReference>
<sequence>MLSGRWCRASRAVLGWTQDDLAARAHVSKGTIVAFEKEERIPTDWTIRQVQQAFENSGIAYQVVGAVVVGMQTRIRNWA</sequence>
<evidence type="ECO:0000313" key="3">
    <source>
        <dbReference type="Proteomes" id="UP001143372"/>
    </source>
</evidence>
<dbReference type="EMBL" id="BSFI01000021">
    <property type="protein sequence ID" value="GLK69308.1"/>
    <property type="molecule type" value="Genomic_DNA"/>
</dbReference>
<keyword evidence="3" id="KW-1185">Reference proteome</keyword>
<organism evidence="2 3">
    <name type="scientific">Hansschlegelia plantiphila</name>
    <dbReference type="NCBI Taxonomy" id="374655"/>
    <lineage>
        <taxon>Bacteria</taxon>
        <taxon>Pseudomonadati</taxon>
        <taxon>Pseudomonadota</taxon>
        <taxon>Alphaproteobacteria</taxon>
        <taxon>Hyphomicrobiales</taxon>
        <taxon>Methylopilaceae</taxon>
        <taxon>Hansschlegelia</taxon>
    </lineage>
</organism>
<protein>
    <recommendedName>
        <fullName evidence="1">HTH cro/C1-type domain-containing protein</fullName>
    </recommendedName>
</protein>
<name>A0A9W6J4W1_9HYPH</name>
<dbReference type="RefSeq" id="WP_271169535.1">
    <property type="nucleotide sequence ID" value="NZ_BSFI01000021.1"/>
</dbReference>
<reference evidence="2" key="1">
    <citation type="journal article" date="2014" name="Int. J. Syst. Evol. Microbiol.">
        <title>Complete genome sequence of Corynebacterium casei LMG S-19264T (=DSM 44701T), isolated from a smear-ripened cheese.</title>
        <authorList>
            <consortium name="US DOE Joint Genome Institute (JGI-PGF)"/>
            <person name="Walter F."/>
            <person name="Albersmeier A."/>
            <person name="Kalinowski J."/>
            <person name="Ruckert C."/>
        </authorList>
    </citation>
    <scope>NUCLEOTIDE SEQUENCE</scope>
    <source>
        <strain evidence="2">VKM B-2347</strain>
    </source>
</reference>
<feature type="domain" description="HTH cro/C1-type" evidence="1">
    <location>
        <begin position="8"/>
        <end position="62"/>
    </location>
</feature>
<dbReference type="InterPro" id="IPR001387">
    <property type="entry name" value="Cro/C1-type_HTH"/>
</dbReference>
<evidence type="ECO:0000313" key="2">
    <source>
        <dbReference type="EMBL" id="GLK69308.1"/>
    </source>
</evidence>
<proteinExistence type="predicted"/>
<comment type="caution">
    <text evidence="2">The sequence shown here is derived from an EMBL/GenBank/DDBJ whole genome shotgun (WGS) entry which is preliminary data.</text>
</comment>
<dbReference type="AlphaFoldDB" id="A0A9W6J4W1"/>